<keyword evidence="2" id="KW-1185">Reference proteome</keyword>
<sequence>MTHASFEQDSSEPSDISNLNKLEALKKVTPKQIKDHKSEEQLIVLLDELESYRRVENKKESKTFILLIKKLSHLTGLEQKQIVKFYFDVFQNEEKKLATYRQRIQDYHLLNEITQEINIMDHVMQEAKNILLKNLQPGKHAEEIQSDILKEDNLQKPSIGINSETIAKKETHVEIIEEESDIIMVLKTEQPSTCMKIFEIGYDQIYSFPGDNLFGQRAESTDLPTSACTYDTLIAPQEGTQSKEKAIELDINMYIL</sequence>
<proteinExistence type="predicted"/>
<evidence type="ECO:0000313" key="2">
    <source>
        <dbReference type="Proteomes" id="UP000785679"/>
    </source>
</evidence>
<organism evidence="1 2">
    <name type="scientific">Halteria grandinella</name>
    <dbReference type="NCBI Taxonomy" id="5974"/>
    <lineage>
        <taxon>Eukaryota</taxon>
        <taxon>Sar</taxon>
        <taxon>Alveolata</taxon>
        <taxon>Ciliophora</taxon>
        <taxon>Intramacronucleata</taxon>
        <taxon>Spirotrichea</taxon>
        <taxon>Stichotrichia</taxon>
        <taxon>Sporadotrichida</taxon>
        <taxon>Halteriidae</taxon>
        <taxon>Halteria</taxon>
    </lineage>
</organism>
<dbReference type="Proteomes" id="UP000785679">
    <property type="component" value="Unassembled WGS sequence"/>
</dbReference>
<reference evidence="1" key="1">
    <citation type="submission" date="2019-06" db="EMBL/GenBank/DDBJ databases">
        <authorList>
            <person name="Zheng W."/>
        </authorList>
    </citation>
    <scope>NUCLEOTIDE SEQUENCE</scope>
    <source>
        <strain evidence="1">QDHG01</strain>
    </source>
</reference>
<dbReference type="EMBL" id="RRYP01011400">
    <property type="protein sequence ID" value="TNV77758.1"/>
    <property type="molecule type" value="Genomic_DNA"/>
</dbReference>
<name>A0A8J8NMU5_HALGN</name>
<protein>
    <submittedName>
        <fullName evidence="1">Uncharacterized protein</fullName>
    </submittedName>
</protein>
<gene>
    <name evidence="1" type="ORF">FGO68_gene8635</name>
</gene>
<dbReference type="AlphaFoldDB" id="A0A8J8NMU5"/>
<comment type="caution">
    <text evidence="1">The sequence shown here is derived from an EMBL/GenBank/DDBJ whole genome shotgun (WGS) entry which is preliminary data.</text>
</comment>
<accession>A0A8J8NMU5</accession>
<evidence type="ECO:0000313" key="1">
    <source>
        <dbReference type="EMBL" id="TNV77758.1"/>
    </source>
</evidence>